<organism evidence="2 3">
    <name type="scientific">Periplaneta americana</name>
    <name type="common">American cockroach</name>
    <name type="synonym">Blatta americana</name>
    <dbReference type="NCBI Taxonomy" id="6978"/>
    <lineage>
        <taxon>Eukaryota</taxon>
        <taxon>Metazoa</taxon>
        <taxon>Ecdysozoa</taxon>
        <taxon>Arthropoda</taxon>
        <taxon>Hexapoda</taxon>
        <taxon>Insecta</taxon>
        <taxon>Pterygota</taxon>
        <taxon>Neoptera</taxon>
        <taxon>Polyneoptera</taxon>
        <taxon>Dictyoptera</taxon>
        <taxon>Blattodea</taxon>
        <taxon>Blattoidea</taxon>
        <taxon>Blattidae</taxon>
        <taxon>Blattinae</taxon>
        <taxon>Periplaneta</taxon>
    </lineage>
</organism>
<dbReference type="EMBL" id="JAJSOF020000027">
    <property type="protein sequence ID" value="KAJ4433972.1"/>
    <property type="molecule type" value="Genomic_DNA"/>
</dbReference>
<evidence type="ECO:0000313" key="2">
    <source>
        <dbReference type="EMBL" id="KAJ4433972.1"/>
    </source>
</evidence>
<dbReference type="Proteomes" id="UP001148838">
    <property type="component" value="Unassembled WGS sequence"/>
</dbReference>
<proteinExistence type="predicted"/>
<reference evidence="2 3" key="1">
    <citation type="journal article" date="2022" name="Allergy">
        <title>Genome assembly and annotation of Periplaneta americana reveal a comprehensive cockroach allergen profile.</title>
        <authorList>
            <person name="Wang L."/>
            <person name="Xiong Q."/>
            <person name="Saelim N."/>
            <person name="Wang L."/>
            <person name="Nong W."/>
            <person name="Wan A.T."/>
            <person name="Shi M."/>
            <person name="Liu X."/>
            <person name="Cao Q."/>
            <person name="Hui J.H.L."/>
            <person name="Sookrung N."/>
            <person name="Leung T.F."/>
            <person name="Tungtrongchitr A."/>
            <person name="Tsui S.K.W."/>
        </authorList>
    </citation>
    <scope>NUCLEOTIDE SEQUENCE [LARGE SCALE GENOMIC DNA]</scope>
    <source>
        <strain evidence="2">PWHHKU_190912</strain>
    </source>
</reference>
<evidence type="ECO:0000313" key="3">
    <source>
        <dbReference type="Proteomes" id="UP001148838"/>
    </source>
</evidence>
<evidence type="ECO:0000256" key="1">
    <source>
        <dbReference type="SAM" id="MobiDB-lite"/>
    </source>
</evidence>
<protein>
    <submittedName>
        <fullName evidence="2">Uncharacterized protein</fullName>
    </submittedName>
</protein>
<gene>
    <name evidence="2" type="ORF">ANN_16291</name>
</gene>
<comment type="caution">
    <text evidence="2">The sequence shown here is derived from an EMBL/GenBank/DDBJ whole genome shotgun (WGS) entry which is preliminary data.</text>
</comment>
<sequence>MAGLFEGGNEPLSSLKAVTLRTTVGVTLTGPLGGRVVIHNRRSARYDQDRGANALPTYVPGTLAPLPSERRETSLCHPSQSMSISRSVYREIQFFALIHHFPL</sequence>
<feature type="region of interest" description="Disordered" evidence="1">
    <location>
        <begin position="57"/>
        <end position="78"/>
    </location>
</feature>
<accession>A0ABQ8SJX9</accession>
<name>A0ABQ8SJX9_PERAM</name>
<keyword evidence="3" id="KW-1185">Reference proteome</keyword>